<dbReference type="KEGG" id="rhd:R2APBS1_1704"/>
<dbReference type="STRING" id="666685.R2APBS1_1704"/>
<comment type="similarity">
    <text evidence="1">Belongs to the LysR transcriptional regulatory family.</text>
</comment>
<dbReference type="PROSITE" id="PS50931">
    <property type="entry name" value="HTH_LYSR"/>
    <property type="match status" value="1"/>
</dbReference>
<dbReference type="Pfam" id="PF03466">
    <property type="entry name" value="LysR_substrate"/>
    <property type="match status" value="1"/>
</dbReference>
<reference evidence="6 7" key="1">
    <citation type="submission" date="2012-04" db="EMBL/GenBank/DDBJ databases">
        <title>Complete genome of Rhodanobacter sp. 2APBS1.</title>
        <authorList>
            <consortium name="US DOE Joint Genome Institute"/>
            <person name="Huntemann M."/>
            <person name="Wei C.-L."/>
            <person name="Han J."/>
            <person name="Detter J.C."/>
            <person name="Han C."/>
            <person name="Tapia R."/>
            <person name="Munk A.C.C."/>
            <person name="Chen A."/>
            <person name="Krypides N."/>
            <person name="Mavromatis K."/>
            <person name="Markowitz V."/>
            <person name="Szeto E."/>
            <person name="Ivanova N."/>
            <person name="Mikhailova N."/>
            <person name="Ovchinnikova G."/>
            <person name="Pagani I."/>
            <person name="Pati A."/>
            <person name="Goodwin L."/>
            <person name="Peters L."/>
            <person name="Pitluck S."/>
            <person name="Woyke T."/>
            <person name="Prakash O."/>
            <person name="Elkins J."/>
            <person name="Brown S."/>
            <person name="Palumbo A."/>
            <person name="Hemme C."/>
            <person name="Zhou J."/>
            <person name="Watson D."/>
            <person name="Jardine P."/>
            <person name="Kostka J."/>
            <person name="Green S."/>
        </authorList>
    </citation>
    <scope>NUCLEOTIDE SEQUENCE [LARGE SCALE GENOMIC DNA]</scope>
    <source>
        <strain evidence="6 7">2APBS1</strain>
    </source>
</reference>
<dbReference type="InterPro" id="IPR058163">
    <property type="entry name" value="LysR-type_TF_proteobact-type"/>
</dbReference>
<dbReference type="InterPro" id="IPR036390">
    <property type="entry name" value="WH_DNA-bd_sf"/>
</dbReference>
<dbReference type="SUPFAM" id="SSF53850">
    <property type="entry name" value="Periplasmic binding protein-like II"/>
    <property type="match status" value="1"/>
</dbReference>
<dbReference type="Pfam" id="PF00126">
    <property type="entry name" value="HTH_1"/>
    <property type="match status" value="1"/>
</dbReference>
<dbReference type="CDD" id="cd08422">
    <property type="entry name" value="PBP2_CrgA_like"/>
    <property type="match status" value="1"/>
</dbReference>
<name>M4NDM4_9GAMM</name>
<dbReference type="PANTHER" id="PTHR30537:SF66">
    <property type="entry name" value="IRON-REGULATED VIRULENCE REGULATORY PROTEIN IRGB"/>
    <property type="match status" value="1"/>
</dbReference>
<dbReference type="HOGENOM" id="CLU_039613_16_2_6"/>
<dbReference type="AlphaFoldDB" id="M4NDM4"/>
<feature type="domain" description="HTH lysR-type" evidence="5">
    <location>
        <begin position="6"/>
        <end position="63"/>
    </location>
</feature>
<dbReference type="GO" id="GO:0006351">
    <property type="term" value="P:DNA-templated transcription"/>
    <property type="evidence" value="ECO:0007669"/>
    <property type="project" value="TreeGrafter"/>
</dbReference>
<evidence type="ECO:0000256" key="1">
    <source>
        <dbReference type="ARBA" id="ARBA00009437"/>
    </source>
</evidence>
<dbReference type="RefSeq" id="WP_015447587.1">
    <property type="nucleotide sequence ID" value="NC_020541.1"/>
</dbReference>
<evidence type="ECO:0000256" key="2">
    <source>
        <dbReference type="ARBA" id="ARBA00023015"/>
    </source>
</evidence>
<dbReference type="GO" id="GO:0003700">
    <property type="term" value="F:DNA-binding transcription factor activity"/>
    <property type="evidence" value="ECO:0007669"/>
    <property type="project" value="InterPro"/>
</dbReference>
<organism evidence="6 7">
    <name type="scientific">Rhodanobacter denitrificans</name>
    <dbReference type="NCBI Taxonomy" id="666685"/>
    <lineage>
        <taxon>Bacteria</taxon>
        <taxon>Pseudomonadati</taxon>
        <taxon>Pseudomonadota</taxon>
        <taxon>Gammaproteobacteria</taxon>
        <taxon>Lysobacterales</taxon>
        <taxon>Rhodanobacteraceae</taxon>
        <taxon>Rhodanobacter</taxon>
    </lineage>
</organism>
<dbReference type="FunFam" id="1.10.10.10:FF:000001">
    <property type="entry name" value="LysR family transcriptional regulator"/>
    <property type="match status" value="1"/>
</dbReference>
<dbReference type="SUPFAM" id="SSF46785">
    <property type="entry name" value="Winged helix' DNA-binding domain"/>
    <property type="match status" value="1"/>
</dbReference>
<dbReference type="OrthoDB" id="9810065at2"/>
<protein>
    <submittedName>
        <fullName evidence="6">Transcriptional regulator</fullName>
    </submittedName>
</protein>
<keyword evidence="4" id="KW-0804">Transcription</keyword>
<sequence length="300" mass="32874" precursor="true">MPPPVPDLNLLRTFVAVAAVGSFTAAAERLGVTRPQVSQQIRKLESALATQLLRRTTRRVGLTQEGRFLYERCAPLLGDIDSSLERLGNTQPELSGTLRIGAPIDHAAQVIAPVAAEFSRAHPLLKIDLRASDHIQDLIAEGIDVSIRIGWLPDSSMRVTKLADFHQVVLASAGYLARSRPIVAPSDLANQQWIELSLLRAPLTWTFERDGEKVPVRMSARLKTDSPTVLRSWLMAGAGISVASLHAFSRELSEGVLVRVLPDWQLPSGGIFAVYPPGTHISSSSRTFVEFLRTRMHAAR</sequence>
<keyword evidence="3" id="KW-0238">DNA-binding</keyword>
<dbReference type="Gene3D" id="1.10.10.10">
    <property type="entry name" value="Winged helix-like DNA-binding domain superfamily/Winged helix DNA-binding domain"/>
    <property type="match status" value="1"/>
</dbReference>
<dbReference type="GO" id="GO:0043565">
    <property type="term" value="F:sequence-specific DNA binding"/>
    <property type="evidence" value="ECO:0007669"/>
    <property type="project" value="TreeGrafter"/>
</dbReference>
<dbReference type="eggNOG" id="COG0583">
    <property type="taxonomic scope" value="Bacteria"/>
</dbReference>
<dbReference type="InterPro" id="IPR000847">
    <property type="entry name" value="LysR_HTH_N"/>
</dbReference>
<keyword evidence="2" id="KW-0805">Transcription regulation</keyword>
<dbReference type="InterPro" id="IPR036388">
    <property type="entry name" value="WH-like_DNA-bd_sf"/>
</dbReference>
<evidence type="ECO:0000259" key="5">
    <source>
        <dbReference type="PROSITE" id="PS50931"/>
    </source>
</evidence>
<dbReference type="Gene3D" id="3.40.190.290">
    <property type="match status" value="1"/>
</dbReference>
<keyword evidence="7" id="KW-1185">Reference proteome</keyword>
<dbReference type="Proteomes" id="UP000011859">
    <property type="component" value="Chromosome"/>
</dbReference>
<evidence type="ECO:0000256" key="3">
    <source>
        <dbReference type="ARBA" id="ARBA00023125"/>
    </source>
</evidence>
<proteinExistence type="inferred from homology"/>
<dbReference type="EMBL" id="CP003470">
    <property type="protein sequence ID" value="AGG88834.1"/>
    <property type="molecule type" value="Genomic_DNA"/>
</dbReference>
<dbReference type="PANTHER" id="PTHR30537">
    <property type="entry name" value="HTH-TYPE TRANSCRIPTIONAL REGULATOR"/>
    <property type="match status" value="1"/>
</dbReference>
<evidence type="ECO:0000256" key="4">
    <source>
        <dbReference type="ARBA" id="ARBA00023163"/>
    </source>
</evidence>
<accession>M4NDM4</accession>
<evidence type="ECO:0000313" key="6">
    <source>
        <dbReference type="EMBL" id="AGG88834.1"/>
    </source>
</evidence>
<dbReference type="InterPro" id="IPR005119">
    <property type="entry name" value="LysR_subst-bd"/>
</dbReference>
<gene>
    <name evidence="6" type="ORF">R2APBS1_1704</name>
</gene>
<evidence type="ECO:0000313" key="7">
    <source>
        <dbReference type="Proteomes" id="UP000011859"/>
    </source>
</evidence>
<dbReference type="PRINTS" id="PR00039">
    <property type="entry name" value="HTHLYSR"/>
</dbReference>